<proteinExistence type="predicted"/>
<gene>
    <name evidence="3" type="ORF">ACFQNG_20880</name>
</gene>
<dbReference type="Proteomes" id="UP001596500">
    <property type="component" value="Unassembled WGS sequence"/>
</dbReference>
<keyword evidence="2" id="KW-1133">Transmembrane helix</keyword>
<keyword evidence="2" id="KW-0472">Membrane</keyword>
<feature type="compositionally biased region" description="Polar residues" evidence="1">
    <location>
        <begin position="38"/>
        <end position="51"/>
    </location>
</feature>
<evidence type="ECO:0000256" key="1">
    <source>
        <dbReference type="SAM" id="MobiDB-lite"/>
    </source>
</evidence>
<accession>A0ABW2RR51</accession>
<reference evidence="4" key="1">
    <citation type="journal article" date="2019" name="Int. J. Syst. Evol. Microbiol.">
        <title>The Global Catalogue of Microorganisms (GCM) 10K type strain sequencing project: providing services to taxonomists for standard genome sequencing and annotation.</title>
        <authorList>
            <consortium name="The Broad Institute Genomics Platform"/>
            <consortium name="The Broad Institute Genome Sequencing Center for Infectious Disease"/>
            <person name="Wu L."/>
            <person name="Ma J."/>
        </authorList>
    </citation>
    <scope>NUCLEOTIDE SEQUENCE [LARGE SCALE GENOMIC DNA]</scope>
    <source>
        <strain evidence="4">CGMCC 1.12942</strain>
    </source>
</reference>
<feature type="transmembrane region" description="Helical" evidence="2">
    <location>
        <begin position="6"/>
        <end position="25"/>
    </location>
</feature>
<dbReference type="EMBL" id="JBHTBW010000087">
    <property type="protein sequence ID" value="MFC7443518.1"/>
    <property type="molecule type" value="Genomic_DNA"/>
</dbReference>
<protein>
    <submittedName>
        <fullName evidence="3">Uncharacterized protein</fullName>
    </submittedName>
</protein>
<name>A0ABW2RR51_9BACL</name>
<sequence>MSLALITTILKWLLIASFATFFFYLRNKKKDSAKQEVKQATPTTSSVKYEE</sequence>
<organism evidence="3 4">
    <name type="scientific">Laceyella putida</name>
    <dbReference type="NCBI Taxonomy" id="110101"/>
    <lineage>
        <taxon>Bacteria</taxon>
        <taxon>Bacillati</taxon>
        <taxon>Bacillota</taxon>
        <taxon>Bacilli</taxon>
        <taxon>Bacillales</taxon>
        <taxon>Thermoactinomycetaceae</taxon>
        <taxon>Laceyella</taxon>
    </lineage>
</organism>
<keyword evidence="4" id="KW-1185">Reference proteome</keyword>
<dbReference type="RefSeq" id="WP_379867849.1">
    <property type="nucleotide sequence ID" value="NZ_JBHTBW010000087.1"/>
</dbReference>
<keyword evidence="2" id="KW-0812">Transmembrane</keyword>
<evidence type="ECO:0000313" key="3">
    <source>
        <dbReference type="EMBL" id="MFC7443518.1"/>
    </source>
</evidence>
<comment type="caution">
    <text evidence="3">The sequence shown here is derived from an EMBL/GenBank/DDBJ whole genome shotgun (WGS) entry which is preliminary data.</text>
</comment>
<evidence type="ECO:0000256" key="2">
    <source>
        <dbReference type="SAM" id="Phobius"/>
    </source>
</evidence>
<feature type="region of interest" description="Disordered" evidence="1">
    <location>
        <begin position="29"/>
        <end position="51"/>
    </location>
</feature>
<evidence type="ECO:0000313" key="4">
    <source>
        <dbReference type="Proteomes" id="UP001596500"/>
    </source>
</evidence>